<evidence type="ECO:0000313" key="2">
    <source>
        <dbReference type="EMBL" id="SCU81268.1"/>
    </source>
</evidence>
<gene>
    <name evidence="2" type="ORF">LAME_0B06282G</name>
</gene>
<organism evidence="2 3">
    <name type="scientific">Lachancea meyersii CBS 8951</name>
    <dbReference type="NCBI Taxonomy" id="1266667"/>
    <lineage>
        <taxon>Eukaryota</taxon>
        <taxon>Fungi</taxon>
        <taxon>Dikarya</taxon>
        <taxon>Ascomycota</taxon>
        <taxon>Saccharomycotina</taxon>
        <taxon>Saccharomycetes</taxon>
        <taxon>Saccharomycetales</taxon>
        <taxon>Saccharomycetaceae</taxon>
        <taxon>Lachancea</taxon>
    </lineage>
</organism>
<dbReference type="AlphaFoldDB" id="A0A1G4IWC4"/>
<reference evidence="3" key="1">
    <citation type="submission" date="2016-03" db="EMBL/GenBank/DDBJ databases">
        <authorList>
            <person name="Devillers Hugo."/>
        </authorList>
    </citation>
    <scope>NUCLEOTIDE SEQUENCE [LARGE SCALE GENOMIC DNA]</scope>
</reference>
<dbReference type="Pfam" id="PF10384">
    <property type="entry name" value="Scm3"/>
    <property type="match status" value="1"/>
</dbReference>
<feature type="region of interest" description="Disordered" evidence="1">
    <location>
        <begin position="24"/>
        <end position="66"/>
    </location>
</feature>
<feature type="compositionally biased region" description="Polar residues" evidence="1">
    <location>
        <begin position="198"/>
        <end position="207"/>
    </location>
</feature>
<dbReference type="EMBL" id="LT598478">
    <property type="protein sequence ID" value="SCU81268.1"/>
    <property type="molecule type" value="Genomic_DNA"/>
</dbReference>
<dbReference type="Proteomes" id="UP000191144">
    <property type="component" value="Chromosome B"/>
</dbReference>
<dbReference type="GO" id="GO:0042393">
    <property type="term" value="F:histone binding"/>
    <property type="evidence" value="ECO:0007669"/>
    <property type="project" value="InterPro"/>
</dbReference>
<keyword evidence="3" id="KW-1185">Reference proteome</keyword>
<evidence type="ECO:0000256" key="1">
    <source>
        <dbReference type="SAM" id="MobiDB-lite"/>
    </source>
</evidence>
<evidence type="ECO:0000313" key="3">
    <source>
        <dbReference type="Proteomes" id="UP000191144"/>
    </source>
</evidence>
<sequence>MSGIRKKKSKQKTLQNLKCALQGLLQAPNRPSSASTVPVQRQTKTPDTNVKQQQPSEEADSPSLPESAGIVYVMSKEAQLIPKLTDEQVLERHKRADENMRRAWSHLIQKYEALQDQGDVVDLTTGEIIEDNGHVRSLSGRDGPGSCSSDPNYVSVLSDLIEIDKTTTNIWKESDNESDNESESESGSESDSDRDTAAKTSQTTEPG</sequence>
<dbReference type="InterPro" id="IPR018465">
    <property type="entry name" value="Scm3/HJURP"/>
</dbReference>
<proteinExistence type="predicted"/>
<dbReference type="GO" id="GO:0005634">
    <property type="term" value="C:nucleus"/>
    <property type="evidence" value="ECO:0007669"/>
    <property type="project" value="InterPro"/>
</dbReference>
<name>A0A1G4IWC4_9SACH</name>
<accession>A0A1G4IWC4</accession>
<feature type="compositionally biased region" description="Polar residues" evidence="1">
    <location>
        <begin position="29"/>
        <end position="56"/>
    </location>
</feature>
<dbReference type="Gene3D" id="6.10.250.2010">
    <property type="match status" value="1"/>
</dbReference>
<dbReference type="OrthoDB" id="2420608at2759"/>
<feature type="region of interest" description="Disordered" evidence="1">
    <location>
        <begin position="167"/>
        <end position="207"/>
    </location>
</feature>
<feature type="compositionally biased region" description="Acidic residues" evidence="1">
    <location>
        <begin position="176"/>
        <end position="190"/>
    </location>
</feature>
<protein>
    <submittedName>
        <fullName evidence="2">LAME_0B06282g1_1</fullName>
    </submittedName>
</protein>